<dbReference type="EMBL" id="BMAV01012593">
    <property type="protein sequence ID" value="GFY59371.1"/>
    <property type="molecule type" value="Genomic_DNA"/>
</dbReference>
<name>A0A8X7C6K2_9ARAC</name>
<dbReference type="OrthoDB" id="10555853at2759"/>
<protein>
    <submittedName>
        <fullName evidence="1">Uncharacterized protein</fullName>
    </submittedName>
</protein>
<dbReference type="Proteomes" id="UP000886998">
    <property type="component" value="Unassembled WGS sequence"/>
</dbReference>
<gene>
    <name evidence="1" type="ORF">TNIN_492401</name>
</gene>
<sequence length="102" mass="11715">MGVMRGTDGNSEEHVRIRYALESTSPLCFSSVLTENESCLIKIERKALEHRSMLLYLTMLILKEFYYCKPVNSVEKLDGYYSCFIPGVPNPNDLAGHFRKTF</sequence>
<reference evidence="1" key="1">
    <citation type="submission" date="2020-08" db="EMBL/GenBank/DDBJ databases">
        <title>Multicomponent nature underlies the extraordinary mechanical properties of spider dragline silk.</title>
        <authorList>
            <person name="Kono N."/>
            <person name="Nakamura H."/>
            <person name="Mori M."/>
            <person name="Yoshida Y."/>
            <person name="Ohtoshi R."/>
            <person name="Malay A.D."/>
            <person name="Moran D.A.P."/>
            <person name="Tomita M."/>
            <person name="Numata K."/>
            <person name="Arakawa K."/>
        </authorList>
    </citation>
    <scope>NUCLEOTIDE SEQUENCE</scope>
</reference>
<dbReference type="AlphaFoldDB" id="A0A8X7C6K2"/>
<organism evidence="1 2">
    <name type="scientific">Trichonephila inaurata madagascariensis</name>
    <dbReference type="NCBI Taxonomy" id="2747483"/>
    <lineage>
        <taxon>Eukaryota</taxon>
        <taxon>Metazoa</taxon>
        <taxon>Ecdysozoa</taxon>
        <taxon>Arthropoda</taxon>
        <taxon>Chelicerata</taxon>
        <taxon>Arachnida</taxon>
        <taxon>Araneae</taxon>
        <taxon>Araneomorphae</taxon>
        <taxon>Entelegynae</taxon>
        <taxon>Araneoidea</taxon>
        <taxon>Nephilidae</taxon>
        <taxon>Trichonephila</taxon>
        <taxon>Trichonephila inaurata</taxon>
    </lineage>
</organism>
<proteinExistence type="predicted"/>
<comment type="caution">
    <text evidence="1">The sequence shown here is derived from an EMBL/GenBank/DDBJ whole genome shotgun (WGS) entry which is preliminary data.</text>
</comment>
<evidence type="ECO:0000313" key="1">
    <source>
        <dbReference type="EMBL" id="GFY59371.1"/>
    </source>
</evidence>
<evidence type="ECO:0000313" key="2">
    <source>
        <dbReference type="Proteomes" id="UP000886998"/>
    </source>
</evidence>
<accession>A0A8X7C6K2</accession>
<keyword evidence="2" id="KW-1185">Reference proteome</keyword>